<organism evidence="4 5">
    <name type="scientific">Polypedilum vanderplanki</name>
    <name type="common">Sleeping chironomid midge</name>
    <dbReference type="NCBI Taxonomy" id="319348"/>
    <lineage>
        <taxon>Eukaryota</taxon>
        <taxon>Metazoa</taxon>
        <taxon>Ecdysozoa</taxon>
        <taxon>Arthropoda</taxon>
        <taxon>Hexapoda</taxon>
        <taxon>Insecta</taxon>
        <taxon>Pterygota</taxon>
        <taxon>Neoptera</taxon>
        <taxon>Endopterygota</taxon>
        <taxon>Diptera</taxon>
        <taxon>Nematocera</taxon>
        <taxon>Chironomoidea</taxon>
        <taxon>Chironomidae</taxon>
        <taxon>Chironominae</taxon>
        <taxon>Polypedilum</taxon>
        <taxon>Polypedilum</taxon>
    </lineage>
</organism>
<feature type="binding site" evidence="1">
    <location>
        <position position="53"/>
    </location>
    <ligand>
        <name>Zn(2+)</name>
        <dbReference type="ChEBI" id="CHEBI:29105"/>
    </ligand>
</feature>
<dbReference type="Proteomes" id="UP001107558">
    <property type="component" value="Chromosome 2"/>
</dbReference>
<keyword evidence="1" id="KW-0479">Metal-binding</keyword>
<evidence type="ECO:0000313" key="5">
    <source>
        <dbReference type="Proteomes" id="UP001107558"/>
    </source>
</evidence>
<feature type="compositionally biased region" description="Polar residues" evidence="2">
    <location>
        <begin position="135"/>
        <end position="144"/>
    </location>
</feature>
<gene>
    <name evidence="4" type="ORF">PVAND_006895</name>
</gene>
<keyword evidence="1" id="KW-0863">Zinc-finger</keyword>
<feature type="binding site" evidence="1">
    <location>
        <position position="8"/>
    </location>
    <ligand>
        <name>Zn(2+)</name>
        <dbReference type="ChEBI" id="CHEBI:29105"/>
    </ligand>
</feature>
<feature type="binding site" evidence="1">
    <location>
        <position position="50"/>
    </location>
    <ligand>
        <name>Zn(2+)</name>
        <dbReference type="ChEBI" id="CHEBI:29105"/>
    </ligand>
</feature>
<feature type="region of interest" description="Disordered" evidence="2">
    <location>
        <begin position="125"/>
        <end position="144"/>
    </location>
</feature>
<reference evidence="4" key="1">
    <citation type="submission" date="2021-03" db="EMBL/GenBank/DDBJ databases">
        <title>Chromosome level genome of the anhydrobiotic midge Polypedilum vanderplanki.</title>
        <authorList>
            <person name="Yoshida Y."/>
            <person name="Kikawada T."/>
            <person name="Gusev O."/>
        </authorList>
    </citation>
    <scope>NUCLEOTIDE SEQUENCE</scope>
    <source>
        <strain evidence="4">NIAS01</strain>
        <tissue evidence="4">Whole body or cell culture</tissue>
    </source>
</reference>
<dbReference type="GO" id="GO:0008270">
    <property type="term" value="F:zinc ion binding"/>
    <property type="evidence" value="ECO:0007669"/>
    <property type="project" value="UniProtKB-UniRule"/>
</dbReference>
<evidence type="ECO:0000256" key="2">
    <source>
        <dbReference type="SAM" id="MobiDB-lite"/>
    </source>
</evidence>
<feature type="binding site" evidence="1">
    <location>
        <position position="11"/>
    </location>
    <ligand>
        <name>Zn(2+)</name>
        <dbReference type="ChEBI" id="CHEBI:29105"/>
    </ligand>
</feature>
<dbReference type="GO" id="GO:0005634">
    <property type="term" value="C:nucleus"/>
    <property type="evidence" value="ECO:0007669"/>
    <property type="project" value="InterPro"/>
</dbReference>
<dbReference type="SMART" id="SM00868">
    <property type="entry name" value="zf-AD"/>
    <property type="match status" value="1"/>
</dbReference>
<keyword evidence="1" id="KW-0862">Zinc</keyword>
<dbReference type="AlphaFoldDB" id="A0A9J6C5J1"/>
<dbReference type="EMBL" id="JADBJN010000002">
    <property type="protein sequence ID" value="KAG5677112.1"/>
    <property type="molecule type" value="Genomic_DNA"/>
</dbReference>
<name>A0A9J6C5J1_POLVA</name>
<evidence type="ECO:0000256" key="1">
    <source>
        <dbReference type="PROSITE-ProRule" id="PRU01263"/>
    </source>
</evidence>
<comment type="caution">
    <text evidence="4">The sequence shown here is derived from an EMBL/GenBank/DDBJ whole genome shotgun (WGS) entry which is preliminary data.</text>
</comment>
<accession>A0A9J6C5J1</accession>
<dbReference type="InterPro" id="IPR012934">
    <property type="entry name" value="Znf_AD"/>
</dbReference>
<evidence type="ECO:0000259" key="3">
    <source>
        <dbReference type="PROSITE" id="PS51915"/>
    </source>
</evidence>
<feature type="compositionally biased region" description="Acidic residues" evidence="2">
    <location>
        <begin position="125"/>
        <end position="134"/>
    </location>
</feature>
<keyword evidence="5" id="KW-1185">Reference proteome</keyword>
<dbReference type="PROSITE" id="PS51915">
    <property type="entry name" value="ZAD"/>
    <property type="match status" value="1"/>
</dbReference>
<proteinExistence type="predicted"/>
<evidence type="ECO:0000313" key="4">
    <source>
        <dbReference type="EMBL" id="KAG5677112.1"/>
    </source>
</evidence>
<sequence length="353" mass="41158">MTSYRKECRFCLNFLQDKKSTIINDEIRTQFKNVCSMELIDSEMFSKIICEICLRSLNLAHTVKEEFCENQRKLQERLIQNDTPINEHARASRKRPYNAMSCDNVDELTSIIKIEDDEIVEVIDETDNQEEYSESDNNSSQMETSNIDWNCTQLNREEKKFWQKINEKIGNINSTVEAVLKMNGYNSVFSFQGHFATCIDNNETINLLEQSVRALKISSQHLQHIDINGKTPGDFTFTMGQRCEIIGVFEKIRNMIQYNSLEEELGLESKIQNLQHVVEDVLRRRLRRKTLGFPIHKSSIEKFPYSVWIPCCKCQKLQIVTISELSKPNGEKKLNVRTLSYVKHVEECDGNML</sequence>
<feature type="domain" description="ZAD" evidence="3">
    <location>
        <begin position="6"/>
        <end position="77"/>
    </location>
</feature>
<protein>
    <recommendedName>
        <fullName evidence="3">ZAD domain-containing protein</fullName>
    </recommendedName>
</protein>